<organism evidence="7 8">
    <name type="scientific">Cohaesibacter marisflavi</name>
    <dbReference type="NCBI Taxonomy" id="655353"/>
    <lineage>
        <taxon>Bacteria</taxon>
        <taxon>Pseudomonadati</taxon>
        <taxon>Pseudomonadota</taxon>
        <taxon>Alphaproteobacteria</taxon>
        <taxon>Hyphomicrobiales</taxon>
        <taxon>Cohaesibacteraceae</taxon>
    </lineage>
</organism>
<dbReference type="AlphaFoldDB" id="A0A1I4ZWM9"/>
<name>A0A1I4ZWM9_9HYPH</name>
<dbReference type="Gene3D" id="3.20.20.70">
    <property type="entry name" value="Aldolase class I"/>
    <property type="match status" value="1"/>
</dbReference>
<dbReference type="OrthoDB" id="9782828at2"/>
<reference evidence="7 8" key="1">
    <citation type="submission" date="2016-10" db="EMBL/GenBank/DDBJ databases">
        <authorList>
            <person name="de Groot N.N."/>
        </authorList>
    </citation>
    <scope>NUCLEOTIDE SEQUENCE [LARGE SCALE GENOMIC DNA]</scope>
    <source>
        <strain evidence="7 8">CGMCC 1.9157</strain>
    </source>
</reference>
<evidence type="ECO:0000313" key="8">
    <source>
        <dbReference type="Proteomes" id="UP000199236"/>
    </source>
</evidence>
<sequence length="298" mass="33524">MKHASGLMPACMTIWNDDQTYSKPKMEKYLRWLIDQGAQNLSICGSTGENIAMNPTEQKEILEHVLGFIDGEVPIYCGTGFYSTINTIDMSKFAQDKGADGLMVILPYYLNPHKKAVMSHFRELRQNVDIPIMVYNNPWFAGYELTPLEVKTLLDEGVINAIKAAHGDANRVHELRFHCGDKLDIFYGHDYAAMEGMLAGANGWLSGFPAVLPKACRTLMDICIVEKDVDKARAQQAKMQPYIDYFFYDKEAGVPHWQEVCKYTLAAQGLDVGLPRHPLGELDDANKKKIDKLLADLL</sequence>
<dbReference type="Proteomes" id="UP000199236">
    <property type="component" value="Unassembled WGS sequence"/>
</dbReference>
<comment type="similarity">
    <text evidence="1 4">Belongs to the DapA family.</text>
</comment>
<evidence type="ECO:0000256" key="1">
    <source>
        <dbReference type="ARBA" id="ARBA00007592"/>
    </source>
</evidence>
<evidence type="ECO:0000256" key="6">
    <source>
        <dbReference type="PIRSR" id="PIRSR001365-2"/>
    </source>
</evidence>
<dbReference type="GO" id="GO:0044281">
    <property type="term" value="P:small molecule metabolic process"/>
    <property type="evidence" value="ECO:0007669"/>
    <property type="project" value="UniProtKB-ARBA"/>
</dbReference>
<protein>
    <submittedName>
        <fullName evidence="7">4-hydroxy-tetrahydrodipicolinate synthase</fullName>
    </submittedName>
</protein>
<feature type="active site" description="Proton donor/acceptor" evidence="5">
    <location>
        <position position="135"/>
    </location>
</feature>
<dbReference type="Pfam" id="PF00701">
    <property type="entry name" value="DHDPS"/>
    <property type="match status" value="1"/>
</dbReference>
<proteinExistence type="inferred from homology"/>
<dbReference type="InterPro" id="IPR002220">
    <property type="entry name" value="DapA-like"/>
</dbReference>
<evidence type="ECO:0000256" key="3">
    <source>
        <dbReference type="ARBA" id="ARBA00023270"/>
    </source>
</evidence>
<dbReference type="PRINTS" id="PR00146">
    <property type="entry name" value="DHPICSNTHASE"/>
</dbReference>
<gene>
    <name evidence="7" type="ORF">SAMN04488056_101250</name>
</gene>
<dbReference type="SMART" id="SM01130">
    <property type="entry name" value="DHDPS"/>
    <property type="match status" value="1"/>
</dbReference>
<dbReference type="PANTHER" id="PTHR12128">
    <property type="entry name" value="DIHYDRODIPICOLINATE SYNTHASE"/>
    <property type="match status" value="1"/>
</dbReference>
<dbReference type="RefSeq" id="WP_090068038.1">
    <property type="nucleotide sequence ID" value="NZ_FOVR01000001.1"/>
</dbReference>
<dbReference type="PIRSF" id="PIRSF001365">
    <property type="entry name" value="DHDPS"/>
    <property type="match status" value="1"/>
</dbReference>
<dbReference type="STRING" id="655353.SAMN04488056_101250"/>
<feature type="binding site" evidence="6">
    <location>
        <position position="47"/>
    </location>
    <ligand>
        <name>pyruvate</name>
        <dbReference type="ChEBI" id="CHEBI:15361"/>
    </ligand>
</feature>
<keyword evidence="3" id="KW-0704">Schiff base</keyword>
<dbReference type="PANTHER" id="PTHR12128:SF66">
    <property type="entry name" value="4-HYDROXY-2-OXOGLUTARATE ALDOLASE, MITOCHONDRIAL"/>
    <property type="match status" value="1"/>
</dbReference>
<accession>A0A1I4ZWM9</accession>
<dbReference type="InterPro" id="IPR013785">
    <property type="entry name" value="Aldolase_TIM"/>
</dbReference>
<dbReference type="PROSITE" id="PS00666">
    <property type="entry name" value="DHDPS_2"/>
    <property type="match status" value="1"/>
</dbReference>
<feature type="active site" description="Schiff-base intermediate with substrate" evidence="5">
    <location>
        <position position="163"/>
    </location>
</feature>
<evidence type="ECO:0000313" key="7">
    <source>
        <dbReference type="EMBL" id="SFN54606.1"/>
    </source>
</evidence>
<dbReference type="CDD" id="cd00408">
    <property type="entry name" value="DHDPS-like"/>
    <property type="match status" value="1"/>
</dbReference>
<dbReference type="InterPro" id="IPR020625">
    <property type="entry name" value="Schiff_base-form_aldolases_AS"/>
</dbReference>
<dbReference type="EMBL" id="FOVR01000001">
    <property type="protein sequence ID" value="SFN54606.1"/>
    <property type="molecule type" value="Genomic_DNA"/>
</dbReference>
<keyword evidence="8" id="KW-1185">Reference proteome</keyword>
<evidence type="ECO:0000256" key="4">
    <source>
        <dbReference type="PIRNR" id="PIRNR001365"/>
    </source>
</evidence>
<keyword evidence="2 4" id="KW-0456">Lyase</keyword>
<dbReference type="SUPFAM" id="SSF51569">
    <property type="entry name" value="Aldolase"/>
    <property type="match status" value="1"/>
</dbReference>
<evidence type="ECO:0000256" key="2">
    <source>
        <dbReference type="ARBA" id="ARBA00023239"/>
    </source>
</evidence>
<evidence type="ECO:0000256" key="5">
    <source>
        <dbReference type="PIRSR" id="PIRSR001365-1"/>
    </source>
</evidence>
<dbReference type="GO" id="GO:0008840">
    <property type="term" value="F:4-hydroxy-tetrahydrodipicolinate synthase activity"/>
    <property type="evidence" value="ECO:0007669"/>
    <property type="project" value="TreeGrafter"/>
</dbReference>